<dbReference type="SMART" id="SM00025">
    <property type="entry name" value="Pumilio"/>
    <property type="match status" value="5"/>
</dbReference>
<feature type="region of interest" description="Disordered" evidence="3">
    <location>
        <begin position="51"/>
        <end position="99"/>
    </location>
</feature>
<gene>
    <name evidence="5" type="primary">APUM5</name>
    <name evidence="5" type="ORF">SNAT2548_LOCUS14179</name>
</gene>
<proteinExistence type="predicted"/>
<reference evidence="5" key="1">
    <citation type="submission" date="2021-02" db="EMBL/GenBank/DDBJ databases">
        <authorList>
            <person name="Dougan E. K."/>
            <person name="Rhodes N."/>
            <person name="Thang M."/>
            <person name="Chan C."/>
        </authorList>
    </citation>
    <scope>NUCLEOTIDE SEQUENCE</scope>
</reference>
<dbReference type="Gene3D" id="1.25.10.10">
    <property type="entry name" value="Leucine-rich Repeat Variant"/>
    <property type="match status" value="1"/>
</dbReference>
<dbReference type="PANTHER" id="PTHR12537:SF12">
    <property type="entry name" value="MATERNAL PROTEIN PUMILIO"/>
    <property type="match status" value="1"/>
</dbReference>
<comment type="caution">
    <text evidence="5">The sequence shown here is derived from an EMBL/GenBank/DDBJ whole genome shotgun (WGS) entry which is preliminary data.</text>
</comment>
<dbReference type="Pfam" id="PF00806">
    <property type="entry name" value="PUF"/>
    <property type="match status" value="3"/>
</dbReference>
<evidence type="ECO:0000256" key="3">
    <source>
        <dbReference type="SAM" id="MobiDB-lite"/>
    </source>
</evidence>
<dbReference type="InterPro" id="IPR001313">
    <property type="entry name" value="Pumilio_RNA-bd_rpt"/>
</dbReference>
<dbReference type="PROSITE" id="PS50303">
    <property type="entry name" value="PUM_HD"/>
    <property type="match status" value="1"/>
</dbReference>
<feature type="repeat" description="Pumilio" evidence="2">
    <location>
        <begin position="226"/>
        <end position="262"/>
    </location>
</feature>
<dbReference type="OrthoDB" id="431228at2759"/>
<dbReference type="PANTHER" id="PTHR12537">
    <property type="entry name" value="RNA BINDING PROTEIN PUMILIO-RELATED"/>
    <property type="match status" value="1"/>
</dbReference>
<evidence type="ECO:0000313" key="6">
    <source>
        <dbReference type="Proteomes" id="UP000604046"/>
    </source>
</evidence>
<evidence type="ECO:0000256" key="1">
    <source>
        <dbReference type="ARBA" id="ARBA00022737"/>
    </source>
</evidence>
<organism evidence="5 6">
    <name type="scientific">Symbiodinium natans</name>
    <dbReference type="NCBI Taxonomy" id="878477"/>
    <lineage>
        <taxon>Eukaryota</taxon>
        <taxon>Sar</taxon>
        <taxon>Alveolata</taxon>
        <taxon>Dinophyceae</taxon>
        <taxon>Suessiales</taxon>
        <taxon>Symbiodiniaceae</taxon>
        <taxon>Symbiodinium</taxon>
    </lineage>
</organism>
<dbReference type="GO" id="GO:0005737">
    <property type="term" value="C:cytoplasm"/>
    <property type="evidence" value="ECO:0007669"/>
    <property type="project" value="TreeGrafter"/>
</dbReference>
<dbReference type="GO" id="GO:0003729">
    <property type="term" value="F:mRNA binding"/>
    <property type="evidence" value="ECO:0007669"/>
    <property type="project" value="TreeGrafter"/>
</dbReference>
<dbReference type="InterPro" id="IPR016024">
    <property type="entry name" value="ARM-type_fold"/>
</dbReference>
<dbReference type="Proteomes" id="UP000604046">
    <property type="component" value="Unassembled WGS sequence"/>
</dbReference>
<protein>
    <submittedName>
        <fullName evidence="5">APUM5 protein</fullName>
    </submittedName>
</protein>
<dbReference type="InterPro" id="IPR011989">
    <property type="entry name" value="ARM-like"/>
</dbReference>
<evidence type="ECO:0000259" key="4">
    <source>
        <dbReference type="PROSITE" id="PS50303"/>
    </source>
</evidence>
<dbReference type="SUPFAM" id="SSF48371">
    <property type="entry name" value="ARM repeat"/>
    <property type="match status" value="1"/>
</dbReference>
<accession>A0A812MZT1</accession>
<feature type="compositionally biased region" description="Low complexity" evidence="3">
    <location>
        <begin position="88"/>
        <end position="99"/>
    </location>
</feature>
<dbReference type="PROSITE" id="PS50302">
    <property type="entry name" value="PUM"/>
    <property type="match status" value="2"/>
</dbReference>
<sequence>MPLMAVPDMRTPTAGGESYCEDGSWVSAGWYSQSYEACTYEHAGQGRGAPGWTAGHAGYEDAQGPAENEGRRPRRRGGRRRREMANQGSSTPTSGTSAPAMVGLQAARSQPDVAQADSEDIAAVLREVETEEGKAAIMAKLDAPETRQETLAWMADATFALAVSSKFGTEIVQRALEVADAAFRGRLLLQLTSRAVELYESPHGNYSLSKAVEVLPSKRLSGIVEKLQERGFDEVSKHKFGCRLMERLIEHISEADQRLLIAAIVPKTEALSKHQYGNFVVQRLYEHAPAARGSILRALLPQIAQLANHRTASHVVQRALTYSDEQGQFELVQALLQGRGEMSLVSVATGRYGSFVVEQLAQLPGQLVAPVRFALQEELPTLVASAFGRRVAEAFEFEFEVPDVSSTSENGDLGQPANLVADQFRDTSEDSDSDLLKEVIEAFRRHIPDLRPKAVPEMMKKLCTLSGAAFPDISFERSDLSVFAAEAWAKYAESSAKHMTTDAIRSTMKLMPSEEKDSKHFEEMFEHVIPAMRSLICGHVHSFANDFVRETGQWLLEQMWRLLQLRRLSGPQAARVLKENGVRAFCALFRYKQDRELFGQRLDESKQEVGGCMGYHVQKILQELQEAKPDLDHNYYPDMFRVAVYAWPLTKIIEQVEETRGCSEEKLKACMKEVFKFLLIRNDESFGFTCNAELKVLAGAEDTKRLKEMVSESLPEWSEKLFRIIDDEQIWPWQDASSSNKKKQENRWKTASKVLSTLFGPRVVALLTTHDKVCKHFVGDDDAFYQSCRGLQEWHEKVGAASWMEQKDVAEKFLAKSVRLFDDRCDQWGHPSSWSAWAGVLGEFLKGRAIPESGDVDSTEDVGFLRNVDMELTRVWHNLMGKHYKHKCKQFGPFLEEFVYCLASFFSATGLREDWKELLRECQRDIEDFIEEEMGPLGPHIKAKDHIKELLQGQKARADTTSTRTAGRCSGCSHVQYNSHDGMCPYCDIPLDVMAVEY</sequence>
<dbReference type="GO" id="GO:0010608">
    <property type="term" value="P:post-transcriptional regulation of gene expression"/>
    <property type="evidence" value="ECO:0007669"/>
    <property type="project" value="TreeGrafter"/>
</dbReference>
<evidence type="ECO:0000313" key="5">
    <source>
        <dbReference type="EMBL" id="CAE7267550.1"/>
    </source>
</evidence>
<keyword evidence="1" id="KW-0677">Repeat</keyword>
<feature type="domain" description="PUM-HD" evidence="4">
    <location>
        <begin position="58"/>
        <end position="399"/>
    </location>
</feature>
<dbReference type="AlphaFoldDB" id="A0A812MZT1"/>
<keyword evidence="6" id="KW-1185">Reference proteome</keyword>
<feature type="compositionally biased region" description="Basic residues" evidence="3">
    <location>
        <begin position="72"/>
        <end position="82"/>
    </location>
</feature>
<dbReference type="EMBL" id="CAJNDS010001613">
    <property type="protein sequence ID" value="CAE7267550.1"/>
    <property type="molecule type" value="Genomic_DNA"/>
</dbReference>
<dbReference type="InterPro" id="IPR033133">
    <property type="entry name" value="PUM-HD"/>
</dbReference>
<name>A0A812MZT1_9DINO</name>
<feature type="repeat" description="Pumilio" evidence="2">
    <location>
        <begin position="298"/>
        <end position="333"/>
    </location>
</feature>
<evidence type="ECO:0000256" key="2">
    <source>
        <dbReference type="PROSITE-ProRule" id="PRU00317"/>
    </source>
</evidence>